<accession>A0ABQ2KWT6</accession>
<name>A0ABQ2KWT6_9NOCA</name>
<feature type="domain" description="AB hydrolase-1" evidence="1">
    <location>
        <begin position="57"/>
        <end position="167"/>
    </location>
</feature>
<evidence type="ECO:0000259" key="1">
    <source>
        <dbReference type="Pfam" id="PF00561"/>
    </source>
</evidence>
<gene>
    <name evidence="2" type="primary">ephF</name>
    <name evidence="2" type="ORF">GCM10011610_59060</name>
</gene>
<dbReference type="EMBL" id="BMNE01000009">
    <property type="protein sequence ID" value="GGN95262.1"/>
    <property type="molecule type" value="Genomic_DNA"/>
</dbReference>
<evidence type="ECO:0000313" key="2">
    <source>
        <dbReference type="EMBL" id="GGN95262.1"/>
    </source>
</evidence>
<dbReference type="Gene3D" id="3.40.50.1820">
    <property type="entry name" value="alpha/beta hydrolase"/>
    <property type="match status" value="1"/>
</dbReference>
<dbReference type="InterPro" id="IPR000073">
    <property type="entry name" value="AB_hydrolase_1"/>
</dbReference>
<keyword evidence="3" id="KW-1185">Reference proteome</keyword>
<dbReference type="InterPro" id="IPR029058">
    <property type="entry name" value="AB_hydrolase_fold"/>
</dbReference>
<dbReference type="GO" id="GO:0016787">
    <property type="term" value="F:hydrolase activity"/>
    <property type="evidence" value="ECO:0007669"/>
    <property type="project" value="UniProtKB-KW"/>
</dbReference>
<dbReference type="SUPFAM" id="SSF53474">
    <property type="entry name" value="alpha/beta-Hydrolases"/>
    <property type="match status" value="1"/>
</dbReference>
<dbReference type="InterPro" id="IPR050266">
    <property type="entry name" value="AB_hydrolase_sf"/>
</dbReference>
<organism evidence="2 3">
    <name type="scientific">Nocardia rhizosphaerihabitans</name>
    <dbReference type="NCBI Taxonomy" id="1691570"/>
    <lineage>
        <taxon>Bacteria</taxon>
        <taxon>Bacillati</taxon>
        <taxon>Actinomycetota</taxon>
        <taxon>Actinomycetes</taxon>
        <taxon>Mycobacteriales</taxon>
        <taxon>Nocardiaceae</taxon>
        <taxon>Nocardia</taxon>
    </lineage>
</organism>
<keyword evidence="2" id="KW-0378">Hydrolase</keyword>
<dbReference type="Proteomes" id="UP000658127">
    <property type="component" value="Unassembled WGS sequence"/>
</dbReference>
<dbReference type="PANTHER" id="PTHR43798:SF33">
    <property type="entry name" value="HYDROLASE, PUTATIVE (AFU_ORTHOLOGUE AFUA_2G14860)-RELATED"/>
    <property type="match status" value="1"/>
</dbReference>
<dbReference type="Pfam" id="PF00561">
    <property type="entry name" value="Abhydrolase_1"/>
    <property type="match status" value="1"/>
</dbReference>
<comment type="caution">
    <text evidence="2">The sequence shown here is derived from an EMBL/GenBank/DDBJ whole genome shotgun (WGS) entry which is preliminary data.</text>
</comment>
<dbReference type="PANTHER" id="PTHR43798">
    <property type="entry name" value="MONOACYLGLYCEROL LIPASE"/>
    <property type="match status" value="1"/>
</dbReference>
<protein>
    <submittedName>
        <fullName evidence="2">Epoxide hydrolase EphF</fullName>
    </submittedName>
</protein>
<proteinExistence type="predicted"/>
<evidence type="ECO:0000313" key="3">
    <source>
        <dbReference type="Proteomes" id="UP000658127"/>
    </source>
</evidence>
<reference evidence="3" key="1">
    <citation type="journal article" date="2019" name="Int. J. Syst. Evol. Microbiol.">
        <title>The Global Catalogue of Microorganisms (GCM) 10K type strain sequencing project: providing services to taxonomists for standard genome sequencing and annotation.</title>
        <authorList>
            <consortium name="The Broad Institute Genomics Platform"/>
            <consortium name="The Broad Institute Genome Sequencing Center for Infectious Disease"/>
            <person name="Wu L."/>
            <person name="Ma J."/>
        </authorList>
    </citation>
    <scope>NUCLEOTIDE SEQUENCE [LARGE SCALE GENOMIC DNA]</scope>
    <source>
        <strain evidence="3">CGMCC 4.7329</strain>
    </source>
</reference>
<sequence length="297" mass="32857">MVMAKIGKFKNDKAREEYVRTYRELEKQWPMTSTTVDIATSFGSTRVRKAGRGEGVPIVLMHSLGGNSLSWSHVIEDFARDRVVYMPEMIGAPGFSEQTAPIDETRFGAWLGEVLDGLGVDRVHLVGYSQGGWQAMAIATTQQRRLASLTIIEPGGTLTKITWKVLWTMIRIGARPTDKNLRKMNDWLNPGVTLTDAEFAGVRAALGYAPAIGYPRMFTDERLATITIPTLAIFGADSQVVDTALAEKRLRDNLPICEVEIFSGVGHGVLDQIPAAATARILDFARRFERTDARRGE</sequence>